<accession>Q31H48</accession>
<dbReference type="AlphaFoldDB" id="Q31H48"/>
<proteinExistence type="predicted"/>
<dbReference type="Gene3D" id="1.10.3420.10">
    <property type="entry name" value="putative ntp pyrophosphohydrolase like domain"/>
    <property type="match status" value="1"/>
</dbReference>
<dbReference type="KEGG" id="tcx:Tcr_0929"/>
<sequence>MKTMTLRHQLFTSDNARKIFLEPTASWQNVAGNTASQQHGINHLFFYDEEAKEFLEAYDEEDKTEQLDALGDMLFVAWGITHHLELPEPMAASQMSILYVLEKMQLANPFATSQAVFEEVVRSNFSKFCQDQAEADATVKHYDDQLGVKVVYDQVEDFFVIRSHQDQTGIDGKQYRKDKILKSIHFSEPDFSHIVL</sequence>
<dbReference type="STRING" id="317025.Tcr_0929"/>
<protein>
    <recommendedName>
        <fullName evidence="2">SAM-dependent methyltransferase</fullName>
    </recommendedName>
</protein>
<name>Q31H48_HYDCU</name>
<evidence type="ECO:0000313" key="1">
    <source>
        <dbReference type="EMBL" id="ABB41525.1"/>
    </source>
</evidence>
<dbReference type="HOGENOM" id="CLU_1389660_0_0_6"/>
<dbReference type="SUPFAM" id="SSF101386">
    <property type="entry name" value="all-alpha NTP pyrophosphatases"/>
    <property type="match status" value="1"/>
</dbReference>
<reference evidence="1" key="1">
    <citation type="submission" date="2006-07" db="EMBL/GenBank/DDBJ databases">
        <title>Complete sequence of Thiomicrospira crunogena XCL-2.</title>
        <authorList>
            <consortium name="US DOE Joint Genome Institute"/>
            <person name="Copeland A."/>
            <person name="Lucas S."/>
            <person name="Lapidus A."/>
            <person name="Barry K."/>
            <person name="Detter J.C."/>
            <person name="Glavina del Rio T."/>
            <person name="Hammon N."/>
            <person name="Israni S."/>
            <person name="Dalin E."/>
            <person name="Tice H."/>
            <person name="Pitluck S."/>
            <person name="Chain P."/>
            <person name="Malfatti S."/>
            <person name="Shin M."/>
            <person name="Vergez L."/>
            <person name="Schmutz J."/>
            <person name="Larimer F."/>
            <person name="Land M."/>
            <person name="Hauser L."/>
            <person name="Kyrpides N."/>
            <person name="Lykidis A."/>
            <person name="Scott K.M."/>
            <person name="Sievert S."/>
            <person name="Kerfeld C."/>
            <person name="Freyermuth S."/>
            <person name="Dobrinski K."/>
            <person name="Boller A."/>
            <person name="Fitzpatrick K."/>
            <person name="Thoma P."/>
            <person name="Moore J."/>
            <person name="Richardson P."/>
        </authorList>
    </citation>
    <scope>NUCLEOTIDE SEQUENCE</scope>
    <source>
        <strain evidence="1">XCL-2</strain>
    </source>
</reference>
<dbReference type="InterPro" id="IPR023292">
    <property type="entry name" value="NTP_PyroPHydrolase-like_dom_sf"/>
</dbReference>
<dbReference type="eggNOG" id="ENOG5032WTH">
    <property type="taxonomic scope" value="Bacteria"/>
</dbReference>
<gene>
    <name evidence="1" type="ordered locus">Tcr_0929</name>
</gene>
<dbReference type="Pfam" id="PF01503">
    <property type="entry name" value="PRA-PH"/>
    <property type="match status" value="1"/>
</dbReference>
<dbReference type="InterPro" id="IPR021130">
    <property type="entry name" value="PRib-ATP_PPHydrolase-like"/>
</dbReference>
<dbReference type="EMBL" id="CP000109">
    <property type="protein sequence ID" value="ABB41525.1"/>
    <property type="molecule type" value="Genomic_DNA"/>
</dbReference>
<organism evidence="1">
    <name type="scientific">Hydrogenovibrio crunogenus (strain DSM 25203 / XCL-2)</name>
    <name type="common">Thiomicrospira crunogena</name>
    <dbReference type="NCBI Taxonomy" id="317025"/>
    <lineage>
        <taxon>Bacteria</taxon>
        <taxon>Pseudomonadati</taxon>
        <taxon>Pseudomonadota</taxon>
        <taxon>Gammaproteobacteria</taxon>
        <taxon>Thiotrichales</taxon>
        <taxon>Piscirickettsiaceae</taxon>
        <taxon>Hydrogenovibrio</taxon>
    </lineage>
</organism>
<evidence type="ECO:0008006" key="2">
    <source>
        <dbReference type="Google" id="ProtNLM"/>
    </source>
</evidence>